<accession>A0ACB9F9E7</accession>
<dbReference type="EMBL" id="CM042011">
    <property type="protein sequence ID" value="KAI3767760.1"/>
    <property type="molecule type" value="Genomic_DNA"/>
</dbReference>
<gene>
    <name evidence="1" type="ORF">L2E82_18154</name>
</gene>
<proteinExistence type="predicted"/>
<reference evidence="2" key="1">
    <citation type="journal article" date="2022" name="Mol. Ecol. Resour.">
        <title>The genomes of chicory, endive, great burdock and yacon provide insights into Asteraceae palaeo-polyploidization history and plant inulin production.</title>
        <authorList>
            <person name="Fan W."/>
            <person name="Wang S."/>
            <person name="Wang H."/>
            <person name="Wang A."/>
            <person name="Jiang F."/>
            <person name="Liu H."/>
            <person name="Zhao H."/>
            <person name="Xu D."/>
            <person name="Zhang Y."/>
        </authorList>
    </citation>
    <scope>NUCLEOTIDE SEQUENCE [LARGE SCALE GENOMIC DNA]</scope>
    <source>
        <strain evidence="2">cv. Punajuju</strain>
    </source>
</reference>
<protein>
    <submittedName>
        <fullName evidence="1">Uncharacterized protein</fullName>
    </submittedName>
</protein>
<comment type="caution">
    <text evidence="1">The sequence shown here is derived from an EMBL/GenBank/DDBJ whole genome shotgun (WGS) entry which is preliminary data.</text>
</comment>
<evidence type="ECO:0000313" key="2">
    <source>
        <dbReference type="Proteomes" id="UP001055811"/>
    </source>
</evidence>
<organism evidence="1 2">
    <name type="scientific">Cichorium intybus</name>
    <name type="common">Chicory</name>
    <dbReference type="NCBI Taxonomy" id="13427"/>
    <lineage>
        <taxon>Eukaryota</taxon>
        <taxon>Viridiplantae</taxon>
        <taxon>Streptophyta</taxon>
        <taxon>Embryophyta</taxon>
        <taxon>Tracheophyta</taxon>
        <taxon>Spermatophyta</taxon>
        <taxon>Magnoliopsida</taxon>
        <taxon>eudicotyledons</taxon>
        <taxon>Gunneridae</taxon>
        <taxon>Pentapetalae</taxon>
        <taxon>asterids</taxon>
        <taxon>campanulids</taxon>
        <taxon>Asterales</taxon>
        <taxon>Asteraceae</taxon>
        <taxon>Cichorioideae</taxon>
        <taxon>Cichorieae</taxon>
        <taxon>Cichoriinae</taxon>
        <taxon>Cichorium</taxon>
    </lineage>
</organism>
<reference evidence="1 2" key="2">
    <citation type="journal article" date="2022" name="Mol. Ecol. Resour.">
        <title>The genomes of chicory, endive, great burdock and yacon provide insights into Asteraceae paleo-polyploidization history and plant inulin production.</title>
        <authorList>
            <person name="Fan W."/>
            <person name="Wang S."/>
            <person name="Wang H."/>
            <person name="Wang A."/>
            <person name="Jiang F."/>
            <person name="Liu H."/>
            <person name="Zhao H."/>
            <person name="Xu D."/>
            <person name="Zhang Y."/>
        </authorList>
    </citation>
    <scope>NUCLEOTIDE SEQUENCE [LARGE SCALE GENOMIC DNA]</scope>
    <source>
        <strain evidence="2">cv. Punajuju</strain>
        <tissue evidence="1">Leaves</tissue>
    </source>
</reference>
<dbReference type="Proteomes" id="UP001055811">
    <property type="component" value="Linkage Group LG03"/>
</dbReference>
<keyword evidence="2" id="KW-1185">Reference proteome</keyword>
<name>A0ACB9F9E7_CICIN</name>
<evidence type="ECO:0000313" key="1">
    <source>
        <dbReference type="EMBL" id="KAI3767760.1"/>
    </source>
</evidence>
<sequence>MAGDGAAAAPLLDTGNGEELMHVQPAVSIVLGNHPPESPGTLYISTKDPEAFSSPCIYTQHQRSQRSQLGWGIAVSLVSL</sequence>